<sequence length="133" mass="14983">MWCSGTWFSGGLASVRFTVGLNDLKDERRAVDVIYFGFSKVFNCFPQHTSVQVRMYYIRDRVVVNGLHSTWRLVTRGVPKGSLCWDLSHLTCLSVPWEGNGMLTHKVCNDTKSPVGAGGRLIQSREGLPFRDT</sequence>
<evidence type="ECO:0000313" key="1">
    <source>
        <dbReference type="EMBL" id="KAK4825555.1"/>
    </source>
</evidence>
<comment type="caution">
    <text evidence="1">The sequence shown here is derived from an EMBL/GenBank/DDBJ whole genome shotgun (WGS) entry which is preliminary data.</text>
</comment>
<protein>
    <submittedName>
        <fullName evidence="1">Uncharacterized protein</fullName>
    </submittedName>
</protein>
<dbReference type="Proteomes" id="UP001333110">
    <property type="component" value="Unassembled WGS sequence"/>
</dbReference>
<organism evidence="1 2">
    <name type="scientific">Mycteria americana</name>
    <name type="common">Wood stork</name>
    <dbReference type="NCBI Taxonomy" id="33587"/>
    <lineage>
        <taxon>Eukaryota</taxon>
        <taxon>Metazoa</taxon>
        <taxon>Chordata</taxon>
        <taxon>Craniata</taxon>
        <taxon>Vertebrata</taxon>
        <taxon>Euteleostomi</taxon>
        <taxon>Archelosauria</taxon>
        <taxon>Archosauria</taxon>
        <taxon>Dinosauria</taxon>
        <taxon>Saurischia</taxon>
        <taxon>Theropoda</taxon>
        <taxon>Coelurosauria</taxon>
        <taxon>Aves</taxon>
        <taxon>Neognathae</taxon>
        <taxon>Neoaves</taxon>
        <taxon>Aequornithes</taxon>
        <taxon>Ciconiiformes</taxon>
        <taxon>Ciconiidae</taxon>
        <taxon>Mycteria</taxon>
    </lineage>
</organism>
<name>A0AAN7NGK3_MYCAM</name>
<accession>A0AAN7NGK3</accession>
<gene>
    <name evidence="1" type="ORF">QYF61_000143</name>
</gene>
<keyword evidence="2" id="KW-1185">Reference proteome</keyword>
<reference evidence="1 2" key="1">
    <citation type="journal article" date="2023" name="J. Hered.">
        <title>Chromosome-level genome of the wood stork (Mycteria americana) provides insight into avian chromosome evolution.</title>
        <authorList>
            <person name="Flamio R. Jr."/>
            <person name="Ramstad K.M."/>
        </authorList>
    </citation>
    <scope>NUCLEOTIDE SEQUENCE [LARGE SCALE GENOMIC DNA]</scope>
    <source>
        <strain evidence="1">JAX WOST 10</strain>
    </source>
</reference>
<dbReference type="EMBL" id="JAUNZN010000002">
    <property type="protein sequence ID" value="KAK4825555.1"/>
    <property type="molecule type" value="Genomic_DNA"/>
</dbReference>
<proteinExistence type="predicted"/>
<evidence type="ECO:0000313" key="2">
    <source>
        <dbReference type="Proteomes" id="UP001333110"/>
    </source>
</evidence>
<dbReference type="AlphaFoldDB" id="A0AAN7NGK3"/>